<dbReference type="Gene3D" id="1.10.287.1490">
    <property type="match status" value="1"/>
</dbReference>
<dbReference type="OrthoDB" id="10192889at2759"/>
<keyword evidence="3" id="KW-1185">Reference proteome</keyword>
<dbReference type="GO" id="GO:0003682">
    <property type="term" value="F:chromatin binding"/>
    <property type="evidence" value="ECO:0007669"/>
    <property type="project" value="TreeGrafter"/>
</dbReference>
<sequence length="421" mass="49170">MEGKLRILERFPDNFDKEGLESVKNLARRIEAYAIHLLDSEKEQLSKELAIEKSSHKEKSEELELAKEKIQTINNELFDERKKLEIIDNDKNSFEETLKSNDEQIKRLESDNSELNTNLANLAKVNYSIEIKYSKLNENSEKLNFSHNHLKSENMILVSQISACESKINSYENEISQFKSNRESDVTKIADLEFEINNLRNENDNLNKENLTLNIERTELVRTNKELLTLKNDLNDKLRYSERKIELNKLDKNALDPNLEFSYSLPFNTPSFSTGKKSLGTESSKERSVVDYKLTNRSEIIPDIEEKITSYNLELGSLYVNDKEGNNFSQNPSPYYTHLPFPKTNNNISPFHGKENERIEDWLYIVELIQEGHGVTQDKSKILFACSYLRDSALHEYQAFTKNRDRNSISWVQFKNMLKER</sequence>
<keyword evidence="1" id="KW-0175">Coiled coil</keyword>
<evidence type="ECO:0000256" key="1">
    <source>
        <dbReference type="SAM" id="Coils"/>
    </source>
</evidence>
<comment type="caution">
    <text evidence="2">The sequence shown here is derived from an EMBL/GenBank/DDBJ whole genome shotgun (WGS) entry which is preliminary data.</text>
</comment>
<organism evidence="2 3">
    <name type="scientific">Brachionus plicatilis</name>
    <name type="common">Marine rotifer</name>
    <name type="synonym">Brachionus muelleri</name>
    <dbReference type="NCBI Taxonomy" id="10195"/>
    <lineage>
        <taxon>Eukaryota</taxon>
        <taxon>Metazoa</taxon>
        <taxon>Spiralia</taxon>
        <taxon>Gnathifera</taxon>
        <taxon>Rotifera</taxon>
        <taxon>Eurotatoria</taxon>
        <taxon>Monogononta</taxon>
        <taxon>Pseudotrocha</taxon>
        <taxon>Ploima</taxon>
        <taxon>Brachionidae</taxon>
        <taxon>Brachionus</taxon>
    </lineage>
</organism>
<protein>
    <submittedName>
        <fullName evidence="2">Uncharacterized protein</fullName>
    </submittedName>
</protein>
<reference evidence="2 3" key="1">
    <citation type="journal article" date="2018" name="Sci. Rep.">
        <title>Genomic signatures of local adaptation to the degree of environmental predictability in rotifers.</title>
        <authorList>
            <person name="Franch-Gras L."/>
            <person name="Hahn C."/>
            <person name="Garcia-Roger E.M."/>
            <person name="Carmona M.J."/>
            <person name="Serra M."/>
            <person name="Gomez A."/>
        </authorList>
    </citation>
    <scope>NUCLEOTIDE SEQUENCE [LARGE SCALE GENOMIC DNA]</scope>
    <source>
        <strain evidence="2">HYR1</strain>
    </source>
</reference>
<evidence type="ECO:0000313" key="3">
    <source>
        <dbReference type="Proteomes" id="UP000276133"/>
    </source>
</evidence>
<dbReference type="GO" id="GO:0007076">
    <property type="term" value="P:mitotic chromosome condensation"/>
    <property type="evidence" value="ECO:0007669"/>
    <property type="project" value="TreeGrafter"/>
</dbReference>
<dbReference type="PANTHER" id="PTHR43941">
    <property type="entry name" value="STRUCTURAL MAINTENANCE OF CHROMOSOMES PROTEIN 2"/>
    <property type="match status" value="1"/>
</dbReference>
<dbReference type="EMBL" id="REGN01004189">
    <property type="protein sequence ID" value="RNA18690.1"/>
    <property type="molecule type" value="Genomic_DNA"/>
</dbReference>
<evidence type="ECO:0000313" key="2">
    <source>
        <dbReference type="EMBL" id="RNA18690.1"/>
    </source>
</evidence>
<dbReference type="Proteomes" id="UP000276133">
    <property type="component" value="Unassembled WGS sequence"/>
</dbReference>
<dbReference type="AlphaFoldDB" id="A0A3M7R548"/>
<dbReference type="GO" id="GO:0000785">
    <property type="term" value="C:chromatin"/>
    <property type="evidence" value="ECO:0007669"/>
    <property type="project" value="TreeGrafter"/>
</dbReference>
<name>A0A3M7R548_BRAPC</name>
<dbReference type="GO" id="GO:0000796">
    <property type="term" value="C:condensin complex"/>
    <property type="evidence" value="ECO:0007669"/>
    <property type="project" value="TreeGrafter"/>
</dbReference>
<feature type="coiled-coil region" evidence="1">
    <location>
        <begin position="42"/>
        <end position="125"/>
    </location>
</feature>
<gene>
    <name evidence="2" type="ORF">BpHYR1_028586</name>
</gene>
<dbReference type="GO" id="GO:0000793">
    <property type="term" value="C:condensed chromosome"/>
    <property type="evidence" value="ECO:0007669"/>
    <property type="project" value="TreeGrafter"/>
</dbReference>
<dbReference type="PANTHER" id="PTHR43941:SF1">
    <property type="entry name" value="STRUCTURAL MAINTENANCE OF CHROMOSOMES PROTEIN 2"/>
    <property type="match status" value="1"/>
</dbReference>
<feature type="coiled-coil region" evidence="1">
    <location>
        <begin position="161"/>
        <end position="216"/>
    </location>
</feature>
<proteinExistence type="predicted"/>
<accession>A0A3M7R548</accession>